<name>A1TMM4_PARC0</name>
<evidence type="ECO:0000313" key="1">
    <source>
        <dbReference type="EMBL" id="ABM32212.1"/>
    </source>
</evidence>
<dbReference type="EMBL" id="CP000512">
    <property type="protein sequence ID" value="ABM32212.1"/>
    <property type="molecule type" value="Genomic_DNA"/>
</dbReference>
<dbReference type="Gene3D" id="2.40.30.180">
    <property type="entry name" value="Ubiquitin-activating enzyme E1, FCCH domain"/>
    <property type="match status" value="1"/>
</dbReference>
<accession>A1TMM4</accession>
<dbReference type="InterPro" id="IPR042302">
    <property type="entry name" value="E1_FCCH_sf"/>
</dbReference>
<reference evidence="1 2" key="1">
    <citation type="submission" date="2006-12" db="EMBL/GenBank/DDBJ databases">
        <title>Complete sequence of Acidovorax avenae subsp. citrulli AAC00-1.</title>
        <authorList>
            <consortium name="US DOE Joint Genome Institute"/>
            <person name="Copeland A."/>
            <person name="Lucas S."/>
            <person name="Lapidus A."/>
            <person name="Barry K."/>
            <person name="Detter J.C."/>
            <person name="Glavina del Rio T."/>
            <person name="Dalin E."/>
            <person name="Tice H."/>
            <person name="Pitluck S."/>
            <person name="Kiss H."/>
            <person name="Brettin T."/>
            <person name="Bruce D."/>
            <person name="Han C."/>
            <person name="Tapia R."/>
            <person name="Gilna P."/>
            <person name="Schmutz J."/>
            <person name="Larimer F."/>
            <person name="Land M."/>
            <person name="Hauser L."/>
            <person name="Kyrpides N."/>
            <person name="Kim E."/>
            <person name="Stahl D."/>
            <person name="Richardson P."/>
        </authorList>
    </citation>
    <scope>NUCLEOTIDE SEQUENCE [LARGE SCALE GENOMIC DNA]</scope>
    <source>
        <strain evidence="1 2">AAC00-1</strain>
    </source>
</reference>
<dbReference type="eggNOG" id="COG5492">
    <property type="taxonomic scope" value="Bacteria"/>
</dbReference>
<dbReference type="STRING" id="397945.Aave_1625"/>
<dbReference type="KEGG" id="aav:Aave_1625"/>
<protein>
    <recommendedName>
        <fullName evidence="3">Phage tail protein</fullName>
    </recommendedName>
</protein>
<dbReference type="AlphaFoldDB" id="A1TMM4"/>
<evidence type="ECO:0008006" key="3">
    <source>
        <dbReference type="Google" id="ProtNLM"/>
    </source>
</evidence>
<gene>
    <name evidence="1" type="ordered locus">Aave_1625</name>
</gene>
<sequence>MRAFFVQERPTMARTPTGTIHSVATVLATAKTISNITNAAEAVVSSAGHGYSNGDIVLVFSGWGRLNFRAFRVKGVSADSFVLEGANTTNTELFTAGSGGGSVQKVTTWVDLDKTLNHSTSGGDAKTVNVKFIESDVEVALNDGFNAVQRTFDMDADMIGTPAYAALKLLSETNANTVVRRRTKSGAISLIPATVSFNEEETLTEGQIVTVKGTFNAQNVSTRYAA</sequence>
<organism evidence="1 2">
    <name type="scientific">Paracidovorax citrulli (strain AAC00-1)</name>
    <name type="common">Acidovorax citrulli</name>
    <dbReference type="NCBI Taxonomy" id="397945"/>
    <lineage>
        <taxon>Bacteria</taxon>
        <taxon>Pseudomonadati</taxon>
        <taxon>Pseudomonadota</taxon>
        <taxon>Betaproteobacteria</taxon>
        <taxon>Burkholderiales</taxon>
        <taxon>Comamonadaceae</taxon>
        <taxon>Paracidovorax</taxon>
    </lineage>
</organism>
<dbReference type="InterPro" id="IPR014918">
    <property type="entry name" value="Phage_tail_3"/>
</dbReference>
<evidence type="ECO:0000313" key="2">
    <source>
        <dbReference type="Proteomes" id="UP000002596"/>
    </source>
</evidence>
<proteinExistence type="predicted"/>
<dbReference type="Proteomes" id="UP000002596">
    <property type="component" value="Chromosome"/>
</dbReference>
<dbReference type="HOGENOM" id="CLU_077899_1_0_4"/>
<dbReference type="Pfam" id="PF08813">
    <property type="entry name" value="Phage_tail_3"/>
    <property type="match status" value="1"/>
</dbReference>